<organism evidence="2 3">
    <name type="scientific">Actinorhabdospora filicis</name>
    <dbReference type="NCBI Taxonomy" id="1785913"/>
    <lineage>
        <taxon>Bacteria</taxon>
        <taxon>Bacillati</taxon>
        <taxon>Actinomycetota</taxon>
        <taxon>Actinomycetes</taxon>
        <taxon>Micromonosporales</taxon>
        <taxon>Micromonosporaceae</taxon>
        <taxon>Actinorhabdospora</taxon>
    </lineage>
</organism>
<evidence type="ECO:0000259" key="1">
    <source>
        <dbReference type="Pfam" id="PF00248"/>
    </source>
</evidence>
<protein>
    <submittedName>
        <fullName evidence="2">Oxidoreductase</fullName>
    </submittedName>
</protein>
<keyword evidence="3" id="KW-1185">Reference proteome</keyword>
<sequence>MAPVAAFEPTDRVPLGGRTGLSVTRLGLGLAPIGGLYAEVGDAAARATVDAAWEAGLRLFDTAPLYGHGLSERRTGEALRDRPRGEFVLCTKAGRNLVPGEGGEQAFWAEDSGLVPVFDYSRDGVLRSIEDSLTRLGLDRLDVVHIHDPDRHWDDAISGAARALAELRDQGVIGAVGAGMNQSAMLADFVRAGAVDVVLLAGRYTLLDQSGDADLLPLCQREGVGVILGGVYNSGLLADPSAQSTYDYAKAAPEVLARAVAIRDVCARYDVPLRAAALRFSSAHPAVSSVVVGARSPEEVTDNVAMARHAIPAGLWPELQREGLLGEKALVPS</sequence>
<dbReference type="PANTHER" id="PTHR42686:SF1">
    <property type="entry name" value="GH17980P-RELATED"/>
    <property type="match status" value="1"/>
</dbReference>
<dbReference type="AlphaFoldDB" id="A0A9W6SQ19"/>
<evidence type="ECO:0000313" key="3">
    <source>
        <dbReference type="Proteomes" id="UP001165079"/>
    </source>
</evidence>
<dbReference type="RefSeq" id="WP_285664932.1">
    <property type="nucleotide sequence ID" value="NZ_BSTX01000003.1"/>
</dbReference>
<dbReference type="InterPro" id="IPR036812">
    <property type="entry name" value="NAD(P)_OxRdtase_dom_sf"/>
</dbReference>
<dbReference type="Proteomes" id="UP001165079">
    <property type="component" value="Unassembled WGS sequence"/>
</dbReference>
<dbReference type="EMBL" id="BSTX01000003">
    <property type="protein sequence ID" value="GLZ79787.1"/>
    <property type="molecule type" value="Genomic_DNA"/>
</dbReference>
<dbReference type="InterPro" id="IPR020471">
    <property type="entry name" value="AKR"/>
</dbReference>
<dbReference type="CDD" id="cd19152">
    <property type="entry name" value="AKR_AKR15A"/>
    <property type="match status" value="1"/>
</dbReference>
<dbReference type="Pfam" id="PF00248">
    <property type="entry name" value="Aldo_ket_red"/>
    <property type="match status" value="1"/>
</dbReference>
<reference evidence="2" key="1">
    <citation type="submission" date="2023-03" db="EMBL/GenBank/DDBJ databases">
        <title>Actinorhabdospora filicis NBRC 111898.</title>
        <authorList>
            <person name="Ichikawa N."/>
            <person name="Sato H."/>
            <person name="Tonouchi N."/>
        </authorList>
    </citation>
    <scope>NUCLEOTIDE SEQUENCE</scope>
    <source>
        <strain evidence="2">NBRC 111898</strain>
    </source>
</reference>
<dbReference type="GO" id="GO:0016491">
    <property type="term" value="F:oxidoreductase activity"/>
    <property type="evidence" value="ECO:0007669"/>
    <property type="project" value="InterPro"/>
</dbReference>
<dbReference type="InterPro" id="IPR023210">
    <property type="entry name" value="NADP_OxRdtase_dom"/>
</dbReference>
<dbReference type="SUPFAM" id="SSF51430">
    <property type="entry name" value="NAD(P)-linked oxidoreductase"/>
    <property type="match status" value="1"/>
</dbReference>
<gene>
    <name evidence="2" type="ORF">Afil01_45940</name>
</gene>
<feature type="domain" description="NADP-dependent oxidoreductase" evidence="1">
    <location>
        <begin position="25"/>
        <end position="312"/>
    </location>
</feature>
<dbReference type="PANTHER" id="PTHR42686">
    <property type="entry name" value="GH17980P-RELATED"/>
    <property type="match status" value="1"/>
</dbReference>
<proteinExistence type="predicted"/>
<accession>A0A9W6SQ19</accession>
<dbReference type="Gene3D" id="3.20.20.100">
    <property type="entry name" value="NADP-dependent oxidoreductase domain"/>
    <property type="match status" value="1"/>
</dbReference>
<evidence type="ECO:0000313" key="2">
    <source>
        <dbReference type="EMBL" id="GLZ79787.1"/>
    </source>
</evidence>
<name>A0A9W6SQ19_9ACTN</name>
<comment type="caution">
    <text evidence="2">The sequence shown here is derived from an EMBL/GenBank/DDBJ whole genome shotgun (WGS) entry which is preliminary data.</text>
</comment>
<dbReference type="GO" id="GO:0005829">
    <property type="term" value="C:cytosol"/>
    <property type="evidence" value="ECO:0007669"/>
    <property type="project" value="TreeGrafter"/>
</dbReference>